<protein>
    <submittedName>
        <fullName evidence="1">BrnT family toxin</fullName>
    </submittedName>
</protein>
<proteinExistence type="predicted"/>
<dbReference type="Pfam" id="PF04365">
    <property type="entry name" value="BrnT_toxin"/>
    <property type="match status" value="1"/>
</dbReference>
<dbReference type="Gene3D" id="3.10.450.530">
    <property type="entry name" value="Ribonuclease toxin, BrnT, of type II toxin-antitoxin system"/>
    <property type="match status" value="1"/>
</dbReference>
<comment type="caution">
    <text evidence="1">The sequence shown here is derived from an EMBL/GenBank/DDBJ whole genome shotgun (WGS) entry which is preliminary data.</text>
</comment>
<evidence type="ECO:0000313" key="2">
    <source>
        <dbReference type="Proteomes" id="UP000284605"/>
    </source>
</evidence>
<dbReference type="EMBL" id="QYUK01000011">
    <property type="protein sequence ID" value="RJF87625.1"/>
    <property type="molecule type" value="Genomic_DNA"/>
</dbReference>
<reference evidence="1 2" key="1">
    <citation type="submission" date="2018-09" db="EMBL/GenBank/DDBJ databases">
        <authorList>
            <person name="Zhu H."/>
        </authorList>
    </citation>
    <scope>NUCLEOTIDE SEQUENCE [LARGE SCALE GENOMIC DNA]</scope>
    <source>
        <strain evidence="1 2">K1W22B-8</strain>
    </source>
</reference>
<gene>
    <name evidence="1" type="ORF">D3874_11820</name>
</gene>
<dbReference type="InterPro" id="IPR038573">
    <property type="entry name" value="BrnT_sf"/>
</dbReference>
<dbReference type="Proteomes" id="UP000284605">
    <property type="component" value="Unassembled WGS sequence"/>
</dbReference>
<sequence>MDYAWDDPKAAANLAKHGIDFLDAIGALTDPHRLEDVDDRFAYGEERMRTIGMTRGNVLFVVTTMRGENLCHIISARRATRHEQDQYYAGTH</sequence>
<name>A0A418WC77_9PROT</name>
<evidence type="ECO:0000313" key="1">
    <source>
        <dbReference type="EMBL" id="RJF87625.1"/>
    </source>
</evidence>
<dbReference type="RefSeq" id="WP_119778262.1">
    <property type="nucleotide sequence ID" value="NZ_QYUK01000011.1"/>
</dbReference>
<accession>A0A418WC77</accession>
<dbReference type="InterPro" id="IPR007460">
    <property type="entry name" value="BrnT_toxin"/>
</dbReference>
<keyword evidence="2" id="KW-1185">Reference proteome</keyword>
<dbReference type="AlphaFoldDB" id="A0A418WC77"/>
<dbReference type="OrthoDB" id="9798158at2"/>
<organism evidence="1 2">
    <name type="scientific">Oleomonas cavernae</name>
    <dbReference type="NCBI Taxonomy" id="2320859"/>
    <lineage>
        <taxon>Bacteria</taxon>
        <taxon>Pseudomonadati</taxon>
        <taxon>Pseudomonadota</taxon>
        <taxon>Alphaproteobacteria</taxon>
        <taxon>Acetobacterales</taxon>
        <taxon>Acetobacteraceae</taxon>
        <taxon>Oleomonas</taxon>
    </lineage>
</organism>